<dbReference type="InterPro" id="IPR004027">
    <property type="entry name" value="SEC_C_motif"/>
</dbReference>
<gene>
    <name evidence="1" type="ordered locus">CFU_0868</name>
</gene>
<evidence type="ECO:0008006" key="3">
    <source>
        <dbReference type="Google" id="ProtNLM"/>
    </source>
</evidence>
<reference evidence="2" key="6">
    <citation type="submission" date="2011-05" db="EMBL/GenBank/DDBJ databases">
        <title>Complete sequence of Collimonas fungivorans Ter331.</title>
        <authorList>
            <person name="Leveau J.H."/>
        </authorList>
    </citation>
    <scope>NUCLEOTIDE SEQUENCE [LARGE SCALE GENOMIC DNA]</scope>
    <source>
        <strain evidence="2">Ter331</strain>
    </source>
</reference>
<reference evidence="1 2" key="1">
    <citation type="journal article" date="2004" name="Environ. Microbiol.">
        <title>Phylogeny-function analysis of (meta)genomic libraries: screening for expression of ribosomal RNA genes by large-insert library fluorescent in situ hybridization (LIL-FISH).</title>
        <authorList>
            <person name="Leveau J.H."/>
            <person name="Gerards S."/>
            <person name="de Boer W."/>
            <person name="van Veen J.A."/>
        </authorList>
    </citation>
    <scope>NUCLEOTIDE SEQUENCE [LARGE SCALE GENOMIC DNA]</scope>
    <source>
        <strain evidence="1 2">Ter331</strain>
    </source>
</reference>
<proteinExistence type="predicted"/>
<name>G0AIB8_COLFT</name>
<dbReference type="Proteomes" id="UP000008392">
    <property type="component" value="Chromosome"/>
</dbReference>
<reference evidence="1 2" key="2">
    <citation type="journal article" date="2006" name="J. Microbiol. Methods">
        <title>Genomic flank-sequencing of plasposon insertion sites for rapid identification of functional genes.</title>
        <authorList>
            <person name="Leveau J.H."/>
            <person name="Gerards S."/>
            <person name="Fritsche K."/>
            <person name="Zondag G."/>
            <person name="van Veen J.A."/>
        </authorList>
    </citation>
    <scope>NUCLEOTIDE SEQUENCE [LARGE SCALE GENOMIC DNA]</scope>
    <source>
        <strain evidence="1 2">Ter331</strain>
    </source>
</reference>
<reference evidence="1 2" key="5">
    <citation type="journal article" date="2011" name="ISME J.">
        <title>Dual transcriptional profiling of a bacterial/fungal confrontation: Collimonas fungivorans versus Aspergillus niger.</title>
        <authorList>
            <person name="Mela F."/>
            <person name="Fritsche K."/>
            <person name="de Boer W."/>
            <person name="van Veen J.A."/>
            <person name="de Graaff L.H."/>
            <person name="van den Berg M."/>
            <person name="Leveau J.H."/>
        </authorList>
    </citation>
    <scope>NUCLEOTIDE SEQUENCE [LARGE SCALE GENOMIC DNA]</scope>
    <source>
        <strain evidence="1 2">Ter331</strain>
    </source>
</reference>
<accession>G0AIB8</accession>
<evidence type="ECO:0000313" key="1">
    <source>
        <dbReference type="EMBL" id="AEK60701.1"/>
    </source>
</evidence>
<sequence>MAKIGRNDPCPCKSGEKYKKCHGSVEHLDRIARVMESVPHVLAQADAAKVQRERQQGFGAPIISAELNGTRMVAVRNRLFQSRNWNTFHDFLIEYIKATMSPDWWKGEVTKPLEQRHPITHWYQKVYEHSRKFITEPGKVSSGPLTGAYAAFLQLAYDLYALDHNVELQEKLLGRLKNLDNFEGARYEVSVAGMLIRAGFLLEFENEDDRSSTHCEFTATYKKTGKKFSVEAKRRGAEIRPRLIRLLQGALRKKANYQRIVFIDINMPDDARDESLPAFMASARDRLRMYERTDPASKLLPSAYILVTNSPFQHHLDQDAPRSIVLTTSFHIPELSEGWKFDTLRQAITVRDAHVEMLDLIQSMQDHSEIPATFDGEIPEFAFGENKHRLIVGERYELPNNDGGLIVGTLSSAEVIEQEKTAMCVMTLEEGSVALCKMPLSDLEMAAWRRHPDTFFGVVGQRNTRVNNALEMYDFLFRTYQKTSKDKLIEFMAPVMDKAMLVDLDQPTLASMYCERMAISAMANVSQRESTVSNRDDVVL</sequence>
<dbReference type="RefSeq" id="WP_014004856.1">
    <property type="nucleotide sequence ID" value="NC_015856.1"/>
</dbReference>
<organism evidence="1 2">
    <name type="scientific">Collimonas fungivorans (strain Ter331)</name>
    <dbReference type="NCBI Taxonomy" id="1005048"/>
    <lineage>
        <taxon>Bacteria</taxon>
        <taxon>Pseudomonadati</taxon>
        <taxon>Pseudomonadota</taxon>
        <taxon>Betaproteobacteria</taxon>
        <taxon>Burkholderiales</taxon>
        <taxon>Oxalobacteraceae</taxon>
        <taxon>Collimonas</taxon>
    </lineage>
</organism>
<reference evidence="1 2" key="3">
    <citation type="journal article" date="2008" name="FEMS Microbiol. Ecol.">
        <title>Identification and characterization of genes underlying chitinolysis in Collimonas fungivorans Ter331.</title>
        <authorList>
            <person name="Fritsche K."/>
            <person name="de Boer W."/>
            <person name="Gerards S."/>
            <person name="van den Berg M."/>
            <person name="van Veen J.A."/>
            <person name="Leveau J.H."/>
        </authorList>
    </citation>
    <scope>NUCLEOTIDE SEQUENCE [LARGE SCALE GENOMIC DNA]</scope>
    <source>
        <strain evidence="1 2">Ter331</strain>
    </source>
</reference>
<reference evidence="1 2" key="4">
    <citation type="journal article" date="2010" name="Environ. Microbiol.">
        <title>The bacterial genus Collimonas: mycophagy, weathering and other adaptive solutions to life in oligotrophic soil environments.</title>
        <authorList>
            <person name="Leveau J.H."/>
            <person name="Uroz S."/>
            <person name="de Boer W."/>
        </authorList>
    </citation>
    <scope>NUCLEOTIDE SEQUENCE [LARGE SCALE GENOMIC DNA]</scope>
    <source>
        <strain evidence="1 2">Ter331</strain>
    </source>
</reference>
<dbReference type="Pfam" id="PF02810">
    <property type="entry name" value="SEC-C"/>
    <property type="match status" value="1"/>
</dbReference>
<keyword evidence="2" id="KW-1185">Reference proteome</keyword>
<dbReference type="SUPFAM" id="SSF103642">
    <property type="entry name" value="Sec-C motif"/>
    <property type="match status" value="1"/>
</dbReference>
<evidence type="ECO:0000313" key="2">
    <source>
        <dbReference type="Proteomes" id="UP000008392"/>
    </source>
</evidence>
<dbReference type="HOGENOM" id="CLU_039831_0_0_4"/>
<protein>
    <recommendedName>
        <fullName evidence="3">SEC-C motif-containing protein</fullName>
    </recommendedName>
</protein>
<dbReference type="KEGG" id="cfu:CFU_0868"/>
<dbReference type="EMBL" id="CP002745">
    <property type="protein sequence ID" value="AEK60701.1"/>
    <property type="molecule type" value="Genomic_DNA"/>
</dbReference>
<dbReference type="AlphaFoldDB" id="G0AIB8"/>
<dbReference type="eggNOG" id="COG3012">
    <property type="taxonomic scope" value="Bacteria"/>
</dbReference>
<dbReference type="Gene3D" id="3.10.450.50">
    <property type="match status" value="1"/>
</dbReference>